<organism evidence="2">
    <name type="scientific">marine sediment metagenome</name>
    <dbReference type="NCBI Taxonomy" id="412755"/>
    <lineage>
        <taxon>unclassified sequences</taxon>
        <taxon>metagenomes</taxon>
        <taxon>ecological metagenomes</taxon>
    </lineage>
</organism>
<gene>
    <name evidence="2" type="ORF">S01H4_54377</name>
</gene>
<dbReference type="AlphaFoldDB" id="X1EVR8"/>
<proteinExistence type="predicted"/>
<feature type="non-terminal residue" evidence="2">
    <location>
        <position position="98"/>
    </location>
</feature>
<keyword evidence="1" id="KW-0812">Transmembrane</keyword>
<keyword evidence="1" id="KW-0472">Membrane</keyword>
<accession>X1EVR8</accession>
<keyword evidence="1" id="KW-1133">Transmembrane helix</keyword>
<evidence type="ECO:0000313" key="2">
    <source>
        <dbReference type="EMBL" id="GAH12718.1"/>
    </source>
</evidence>
<evidence type="ECO:0000256" key="1">
    <source>
        <dbReference type="SAM" id="Phobius"/>
    </source>
</evidence>
<reference evidence="2" key="1">
    <citation type="journal article" date="2014" name="Front. Microbiol.">
        <title>High frequency of phylogenetically diverse reductive dehalogenase-homologous genes in deep subseafloor sedimentary metagenomes.</title>
        <authorList>
            <person name="Kawai M."/>
            <person name="Futagami T."/>
            <person name="Toyoda A."/>
            <person name="Takaki Y."/>
            <person name="Nishi S."/>
            <person name="Hori S."/>
            <person name="Arai W."/>
            <person name="Tsubouchi T."/>
            <person name="Morono Y."/>
            <person name="Uchiyama I."/>
            <person name="Ito T."/>
            <person name="Fujiyama A."/>
            <person name="Inagaki F."/>
            <person name="Takami H."/>
        </authorList>
    </citation>
    <scope>NUCLEOTIDE SEQUENCE</scope>
    <source>
        <strain evidence="2">Expedition CK06-06</strain>
    </source>
</reference>
<dbReference type="EMBL" id="BART01031286">
    <property type="protein sequence ID" value="GAH12718.1"/>
    <property type="molecule type" value="Genomic_DNA"/>
</dbReference>
<sequence>MAKARKWSVVKTTWVTFLCGLGHVGSSILLGSIGVAFGIGINKLVFIESGRGNIAAWLFIAFGLVYFIWGMRQAYRKKSHKHIHVHSDGTYHTHDHTS</sequence>
<protein>
    <recommendedName>
        <fullName evidence="3">Urease accessory protein UreH-like transmembrane domain-containing protein</fullName>
    </recommendedName>
</protein>
<feature type="transmembrane region" description="Helical" evidence="1">
    <location>
        <begin position="12"/>
        <end position="42"/>
    </location>
</feature>
<feature type="transmembrane region" description="Helical" evidence="1">
    <location>
        <begin position="54"/>
        <end position="71"/>
    </location>
</feature>
<comment type="caution">
    <text evidence="2">The sequence shown here is derived from an EMBL/GenBank/DDBJ whole genome shotgun (WGS) entry which is preliminary data.</text>
</comment>
<evidence type="ECO:0008006" key="3">
    <source>
        <dbReference type="Google" id="ProtNLM"/>
    </source>
</evidence>
<name>X1EVR8_9ZZZZ</name>